<evidence type="ECO:0000256" key="1">
    <source>
        <dbReference type="PROSITE-ProRule" id="PRU00047"/>
    </source>
</evidence>
<dbReference type="InterPro" id="IPR040256">
    <property type="entry name" value="At4g02000-like"/>
</dbReference>
<organism evidence="4 5">
    <name type="scientific">Striga hermonthica</name>
    <name type="common">Purple witchweed</name>
    <name type="synonym">Buchnera hermonthica</name>
    <dbReference type="NCBI Taxonomy" id="68872"/>
    <lineage>
        <taxon>Eukaryota</taxon>
        <taxon>Viridiplantae</taxon>
        <taxon>Streptophyta</taxon>
        <taxon>Embryophyta</taxon>
        <taxon>Tracheophyta</taxon>
        <taxon>Spermatophyta</taxon>
        <taxon>Magnoliopsida</taxon>
        <taxon>eudicotyledons</taxon>
        <taxon>Gunneridae</taxon>
        <taxon>Pentapetalae</taxon>
        <taxon>asterids</taxon>
        <taxon>lamiids</taxon>
        <taxon>Lamiales</taxon>
        <taxon>Orobanchaceae</taxon>
        <taxon>Buchnereae</taxon>
        <taxon>Striga</taxon>
    </lineage>
</organism>
<dbReference type="PROSITE" id="PS50158">
    <property type="entry name" value="ZF_CCHC"/>
    <property type="match status" value="1"/>
</dbReference>
<feature type="region of interest" description="Disordered" evidence="2">
    <location>
        <begin position="244"/>
        <end position="279"/>
    </location>
</feature>
<dbReference type="Pfam" id="PF14392">
    <property type="entry name" value="zf-CCHC_4"/>
    <property type="match status" value="1"/>
</dbReference>
<keyword evidence="1" id="KW-0479">Metal-binding</keyword>
<dbReference type="InterPro" id="IPR001878">
    <property type="entry name" value="Znf_CCHC"/>
</dbReference>
<feature type="compositionally biased region" description="Polar residues" evidence="2">
    <location>
        <begin position="248"/>
        <end position="263"/>
    </location>
</feature>
<dbReference type="InterPro" id="IPR025836">
    <property type="entry name" value="Zn_knuckle_CX2CX4HX4C"/>
</dbReference>
<feature type="domain" description="CCHC-type" evidence="3">
    <location>
        <begin position="199"/>
        <end position="212"/>
    </location>
</feature>
<name>A0A9N7NEG4_STRHE</name>
<evidence type="ECO:0000256" key="2">
    <source>
        <dbReference type="SAM" id="MobiDB-lite"/>
    </source>
</evidence>
<keyword evidence="1" id="KW-0862">Zinc</keyword>
<proteinExistence type="predicted"/>
<dbReference type="InterPro" id="IPR025558">
    <property type="entry name" value="DUF4283"/>
</dbReference>
<keyword evidence="1" id="KW-0863">Zinc-finger</keyword>
<gene>
    <name evidence="4" type="ORF">SHERM_27907</name>
</gene>
<evidence type="ECO:0000313" key="4">
    <source>
        <dbReference type="EMBL" id="CAA0832633.1"/>
    </source>
</evidence>
<dbReference type="AlphaFoldDB" id="A0A9N7NEG4"/>
<keyword evidence="5" id="KW-1185">Reference proteome</keyword>
<dbReference type="PANTHER" id="PTHR31286">
    <property type="entry name" value="GLYCINE-RICH CELL WALL STRUCTURAL PROTEIN 1.8-LIKE"/>
    <property type="match status" value="1"/>
</dbReference>
<dbReference type="EMBL" id="CACSLK010027835">
    <property type="protein sequence ID" value="CAA0832633.1"/>
    <property type="molecule type" value="Genomic_DNA"/>
</dbReference>
<accession>A0A9N7NEG4</accession>
<dbReference type="Proteomes" id="UP001153555">
    <property type="component" value="Unassembled WGS sequence"/>
</dbReference>
<protein>
    <recommendedName>
        <fullName evidence="3">CCHC-type domain-containing protein</fullName>
    </recommendedName>
</protein>
<reference evidence="4" key="1">
    <citation type="submission" date="2019-12" db="EMBL/GenBank/DDBJ databases">
        <authorList>
            <person name="Scholes J."/>
        </authorList>
    </citation>
    <scope>NUCLEOTIDE SEQUENCE</scope>
</reference>
<dbReference type="GO" id="GO:0003676">
    <property type="term" value="F:nucleic acid binding"/>
    <property type="evidence" value="ECO:0007669"/>
    <property type="project" value="InterPro"/>
</dbReference>
<evidence type="ECO:0000259" key="3">
    <source>
        <dbReference type="PROSITE" id="PS50158"/>
    </source>
</evidence>
<dbReference type="PANTHER" id="PTHR31286:SF178">
    <property type="entry name" value="DUF4283 DOMAIN-CONTAINING PROTEIN"/>
    <property type="match status" value="1"/>
</dbReference>
<evidence type="ECO:0000313" key="5">
    <source>
        <dbReference type="Proteomes" id="UP001153555"/>
    </source>
</evidence>
<sequence>MKRFEFSDKERSGIEISSSDIELGVPECWLSLLGKIVGEKKASIGGLRNTMGLVWRTAKPFSIRALEPNLFQFLFQSEEDKAKVLKGKAWTFDGQYLLLKEWKKDDTQFHERDMKVELRVQIHNLPLHWLSAETGIKVGKLFSNILDVIPPGPGVSNNKIVKILVEENISKPIPRGTMIKLGQEEHWIDLRYENLLHFCFYCGRIGHSDRVCDTMKSDIQRNVFKNGQYGDWLRAPGGGFGIYRETRSPSSQGVQSNSESPQATIRGGGEPSLGKASNLGTESVGEGLVEVVVESIIPPKPIQKEVCGSGVVSERVETQPLSLETNPVMPMDLDSSKGDKLDINNLIDVIVQSEQHDNIGVKTPKSFVRVTRSKKSRAKVKSVEGVKSDNVSGIFTVKSAYKAIRKQKMVVKGSEENSKGQSLQEAVWKVTWRLPISQRAKQVWKLAGLFWEKLQYEPADFRVWWDEGENADRTVGGPKVLCMEGADSRNASTYSVELELLQLRDWLLKCEGRERQKVHIQVNNKQLRRWLKGRVIFDASISALLEDIFQLLSDFSESVFVDDL</sequence>
<dbReference type="Pfam" id="PF14111">
    <property type="entry name" value="DUF4283"/>
    <property type="match status" value="1"/>
</dbReference>
<dbReference type="OrthoDB" id="1939268at2759"/>
<dbReference type="GO" id="GO:0008270">
    <property type="term" value="F:zinc ion binding"/>
    <property type="evidence" value="ECO:0007669"/>
    <property type="project" value="UniProtKB-KW"/>
</dbReference>
<comment type="caution">
    <text evidence="4">The sequence shown here is derived from an EMBL/GenBank/DDBJ whole genome shotgun (WGS) entry which is preliminary data.</text>
</comment>